<dbReference type="Pfam" id="PF04828">
    <property type="entry name" value="GFA"/>
    <property type="match status" value="1"/>
</dbReference>
<dbReference type="GeneID" id="97669061"/>
<keyword evidence="4" id="KW-0456">Lyase</keyword>
<feature type="domain" description="CENP-V/GFA" evidence="5">
    <location>
        <begin position="1"/>
        <end position="115"/>
    </location>
</feature>
<dbReference type="GO" id="GO:0046872">
    <property type="term" value="F:metal ion binding"/>
    <property type="evidence" value="ECO:0007669"/>
    <property type="project" value="UniProtKB-KW"/>
</dbReference>
<evidence type="ECO:0000259" key="5">
    <source>
        <dbReference type="PROSITE" id="PS51891"/>
    </source>
</evidence>
<sequence length="134" mass="14971">MRGSCLCSRVKYRISGSPRSIVGCHCNQCRKASGHYVAATQVLKSFVELQGIENVTWFQSSETAERGFCKTCGSQLFWRRHGSDYISVMAGTIDGNTGLKMDRQLYPETKGDYYQLPEGELVDQSSLQDQSPDT</sequence>
<evidence type="ECO:0000256" key="2">
    <source>
        <dbReference type="ARBA" id="ARBA00022723"/>
    </source>
</evidence>
<protein>
    <recommendedName>
        <fullName evidence="5">CENP-V/GFA domain-containing protein</fullName>
    </recommendedName>
</protein>
<evidence type="ECO:0000313" key="6">
    <source>
        <dbReference type="EMBL" id="CTQ68015.1"/>
    </source>
</evidence>
<keyword evidence="7" id="KW-1185">Reference proteome</keyword>
<dbReference type="RefSeq" id="WP_055119322.1">
    <property type="nucleotide sequence ID" value="NZ_CXWA01000007.1"/>
</dbReference>
<evidence type="ECO:0000256" key="4">
    <source>
        <dbReference type="ARBA" id="ARBA00023239"/>
    </source>
</evidence>
<comment type="similarity">
    <text evidence="1">Belongs to the Gfa family.</text>
</comment>
<dbReference type="InterPro" id="IPR011057">
    <property type="entry name" value="Mss4-like_sf"/>
</dbReference>
<dbReference type="SUPFAM" id="SSF51316">
    <property type="entry name" value="Mss4-like"/>
    <property type="match status" value="1"/>
</dbReference>
<proteinExistence type="inferred from homology"/>
<dbReference type="PANTHER" id="PTHR33337">
    <property type="entry name" value="GFA DOMAIN-CONTAINING PROTEIN"/>
    <property type="match status" value="1"/>
</dbReference>
<reference evidence="7" key="1">
    <citation type="submission" date="2015-07" db="EMBL/GenBank/DDBJ databases">
        <authorList>
            <person name="Rodrigo-Torres Lidia"/>
            <person name="Arahal R.David."/>
        </authorList>
    </citation>
    <scope>NUCLEOTIDE SEQUENCE [LARGE SCALE GENOMIC DNA]</scope>
    <source>
        <strain evidence="7">CECT 5096</strain>
    </source>
</reference>
<keyword evidence="3" id="KW-0862">Zinc</keyword>
<dbReference type="AlphaFoldDB" id="A0A0M7AX92"/>
<dbReference type="EMBL" id="CXWC01000003">
    <property type="protein sequence ID" value="CTQ68015.1"/>
    <property type="molecule type" value="Genomic_DNA"/>
</dbReference>
<dbReference type="PROSITE" id="PS51891">
    <property type="entry name" value="CENP_V_GFA"/>
    <property type="match status" value="1"/>
</dbReference>
<dbReference type="GO" id="GO:0016846">
    <property type="term" value="F:carbon-sulfur lyase activity"/>
    <property type="evidence" value="ECO:0007669"/>
    <property type="project" value="InterPro"/>
</dbReference>
<keyword evidence="2" id="KW-0479">Metal-binding</keyword>
<dbReference type="PANTHER" id="PTHR33337:SF40">
    <property type="entry name" value="CENP-V_GFA DOMAIN-CONTAINING PROTEIN-RELATED"/>
    <property type="match status" value="1"/>
</dbReference>
<evidence type="ECO:0000256" key="1">
    <source>
        <dbReference type="ARBA" id="ARBA00005495"/>
    </source>
</evidence>
<dbReference type="OrthoDB" id="9807246at2"/>
<dbReference type="Gene3D" id="3.90.1590.10">
    <property type="entry name" value="glutathione-dependent formaldehyde- activating enzyme (gfa)"/>
    <property type="match status" value="1"/>
</dbReference>
<evidence type="ECO:0000313" key="7">
    <source>
        <dbReference type="Proteomes" id="UP000049983"/>
    </source>
</evidence>
<organism evidence="6 7">
    <name type="scientific">Roseibium album</name>
    <dbReference type="NCBI Taxonomy" id="311410"/>
    <lineage>
        <taxon>Bacteria</taxon>
        <taxon>Pseudomonadati</taxon>
        <taxon>Pseudomonadota</taxon>
        <taxon>Alphaproteobacteria</taxon>
        <taxon>Hyphomicrobiales</taxon>
        <taxon>Stappiaceae</taxon>
        <taxon>Roseibium</taxon>
    </lineage>
</organism>
<dbReference type="InterPro" id="IPR006913">
    <property type="entry name" value="CENP-V/GFA"/>
</dbReference>
<name>A0A0M7AX92_9HYPH</name>
<dbReference type="STRING" id="311410.LA5095_04666"/>
<evidence type="ECO:0000256" key="3">
    <source>
        <dbReference type="ARBA" id="ARBA00022833"/>
    </source>
</evidence>
<accession>A0A0M7AX92</accession>
<dbReference type="Proteomes" id="UP000049983">
    <property type="component" value="Unassembled WGS sequence"/>
</dbReference>
<gene>
    <name evidence="6" type="ORF">LA5096_01645</name>
</gene>